<organism evidence="3 4">
    <name type="scientific">Anthostomella pinea</name>
    <dbReference type="NCBI Taxonomy" id="933095"/>
    <lineage>
        <taxon>Eukaryota</taxon>
        <taxon>Fungi</taxon>
        <taxon>Dikarya</taxon>
        <taxon>Ascomycota</taxon>
        <taxon>Pezizomycotina</taxon>
        <taxon>Sordariomycetes</taxon>
        <taxon>Xylariomycetidae</taxon>
        <taxon>Xylariales</taxon>
        <taxon>Xylariaceae</taxon>
        <taxon>Anthostomella</taxon>
    </lineage>
</organism>
<feature type="transmembrane region" description="Helical" evidence="2">
    <location>
        <begin position="216"/>
        <end position="238"/>
    </location>
</feature>
<proteinExistence type="predicted"/>
<keyword evidence="2" id="KW-1133">Transmembrane helix</keyword>
<keyword evidence="2" id="KW-0472">Membrane</keyword>
<dbReference type="EMBL" id="CAUWAG010000006">
    <property type="protein sequence ID" value="CAJ2503863.1"/>
    <property type="molecule type" value="Genomic_DNA"/>
</dbReference>
<feature type="compositionally biased region" description="Low complexity" evidence="1">
    <location>
        <begin position="195"/>
        <end position="210"/>
    </location>
</feature>
<evidence type="ECO:0000256" key="2">
    <source>
        <dbReference type="SAM" id="Phobius"/>
    </source>
</evidence>
<sequence length="353" mass="38022">MAQQDLRATDSIHIRARQQPTTTPTAIPLTTTFIPPDSCNGGQLTMLPSPGYEIWLNEPVPVPSSTFSGCYPSEFLQDYETYRVNTKEVGSRVPMMKPLVCPFGWHVVSATGSYQACCPTEYLLAPPSTPVDANRPAYGGTCYSDWTLGQFASVSGYGPSSFTGMVLASATVTPFQVYAHVIDGIAVPTESTSPSNGETSGSTTVNSGSSTLPTGAIAGIVVAAVVIVLVSSVVAFLLRRRRRRRRLAPTPPPPPPKENGDGVFINSPAIATPSYPSEMDSKRDPSEMESKESKHNPYEMHARPNPPELDAERDPSEMAAKEPARSIYEMEDGSVGWSIARAQPRVQQSPGWL</sequence>
<keyword evidence="2" id="KW-0812">Transmembrane</keyword>
<gene>
    <name evidence="3" type="ORF">KHLLAP_LOCUS4331</name>
</gene>
<dbReference type="Proteomes" id="UP001295740">
    <property type="component" value="Unassembled WGS sequence"/>
</dbReference>
<evidence type="ECO:0000256" key="1">
    <source>
        <dbReference type="SAM" id="MobiDB-lite"/>
    </source>
</evidence>
<feature type="region of interest" description="Disordered" evidence="1">
    <location>
        <begin position="246"/>
        <end position="329"/>
    </location>
</feature>
<dbReference type="AlphaFoldDB" id="A0AAI8VF81"/>
<feature type="compositionally biased region" description="Basic and acidic residues" evidence="1">
    <location>
        <begin position="279"/>
        <end position="302"/>
    </location>
</feature>
<protein>
    <submittedName>
        <fullName evidence="3">Uu.00g112570.m01.CDS01</fullName>
    </submittedName>
</protein>
<name>A0AAI8VF81_9PEZI</name>
<accession>A0AAI8VF81</accession>
<comment type="caution">
    <text evidence="3">The sequence shown here is derived from an EMBL/GenBank/DDBJ whole genome shotgun (WGS) entry which is preliminary data.</text>
</comment>
<feature type="region of interest" description="Disordered" evidence="1">
    <location>
        <begin position="189"/>
        <end position="210"/>
    </location>
</feature>
<evidence type="ECO:0000313" key="4">
    <source>
        <dbReference type="Proteomes" id="UP001295740"/>
    </source>
</evidence>
<feature type="compositionally biased region" description="Basic and acidic residues" evidence="1">
    <location>
        <begin position="310"/>
        <end position="324"/>
    </location>
</feature>
<evidence type="ECO:0000313" key="3">
    <source>
        <dbReference type="EMBL" id="CAJ2503863.1"/>
    </source>
</evidence>
<reference evidence="3" key="1">
    <citation type="submission" date="2023-10" db="EMBL/GenBank/DDBJ databases">
        <authorList>
            <person name="Hackl T."/>
        </authorList>
    </citation>
    <scope>NUCLEOTIDE SEQUENCE</scope>
</reference>
<keyword evidence="4" id="KW-1185">Reference proteome</keyword>